<evidence type="ECO:0000313" key="1">
    <source>
        <dbReference type="EMBL" id="SFH33975.1"/>
    </source>
</evidence>
<name>A0A1I2Z8S3_9MICO</name>
<organism evidence="2 4">
    <name type="scientific">Cryobacterium levicorallinum</name>
    <dbReference type="NCBI Taxonomy" id="995038"/>
    <lineage>
        <taxon>Bacteria</taxon>
        <taxon>Bacillati</taxon>
        <taxon>Actinomycetota</taxon>
        <taxon>Actinomycetes</taxon>
        <taxon>Micrococcales</taxon>
        <taxon>Microbacteriaceae</taxon>
        <taxon>Cryobacterium</taxon>
    </lineage>
</organism>
<evidence type="ECO:0000313" key="4">
    <source>
        <dbReference type="Proteomes" id="UP000297963"/>
    </source>
</evidence>
<evidence type="ECO:0000313" key="2">
    <source>
        <dbReference type="EMBL" id="TFB82852.1"/>
    </source>
</evidence>
<comment type="caution">
    <text evidence="2">The sequence shown here is derived from an EMBL/GenBank/DDBJ whole genome shotgun (WGS) entry which is preliminary data.</text>
</comment>
<dbReference type="Proteomes" id="UP000199681">
    <property type="component" value="Unassembled WGS sequence"/>
</dbReference>
<accession>A0A1I2Z8S3</accession>
<dbReference type="EMBL" id="FOPW01000003">
    <property type="protein sequence ID" value="SFH33975.1"/>
    <property type="molecule type" value="Genomic_DNA"/>
</dbReference>
<proteinExistence type="predicted"/>
<dbReference type="EMBL" id="SOFE01000023">
    <property type="protein sequence ID" value="TFB82852.1"/>
    <property type="molecule type" value="Genomic_DNA"/>
</dbReference>
<reference evidence="1 3" key="1">
    <citation type="submission" date="2016-10" db="EMBL/GenBank/DDBJ databases">
        <authorList>
            <person name="Varghese N."/>
            <person name="Submissions S."/>
        </authorList>
    </citation>
    <scope>NUCLEOTIDE SEQUENCE [LARGE SCALE GENOMIC DNA]</scope>
    <source>
        <strain evidence="1 3">GMCC 1.11211</strain>
    </source>
</reference>
<dbReference type="AlphaFoldDB" id="A0A1I2Z8S3"/>
<keyword evidence="3" id="KW-1185">Reference proteome</keyword>
<evidence type="ECO:0000313" key="3">
    <source>
        <dbReference type="Proteomes" id="UP000199681"/>
    </source>
</evidence>
<sequence length="99" mass="10543">MDIALQYFDGCPNWKIAAERLAVIAVERPGTVVTRRLVENLEDAEAINFRGSPSILVGGTDLFPDPAAPVGMACRIYTTPTGLAGAPTLEQLRDAITTA</sequence>
<dbReference type="RefSeq" id="WP_092448669.1">
    <property type="nucleotide sequence ID" value="NZ_BKAC01000001.1"/>
</dbReference>
<dbReference type="STRING" id="995038.SAMN05216274_103220"/>
<protein>
    <submittedName>
        <fullName evidence="2">Thioredoxin family protein</fullName>
    </submittedName>
</protein>
<reference evidence="2 4" key="2">
    <citation type="submission" date="2019-03" db="EMBL/GenBank/DDBJ databases">
        <title>Genomics of glacier-inhabiting Cryobacterium strains.</title>
        <authorList>
            <person name="Liu Q."/>
            <person name="Xin Y.-H."/>
        </authorList>
    </citation>
    <scope>NUCLEOTIDE SEQUENCE [LARGE SCALE GENOMIC DNA]</scope>
    <source>
        <strain evidence="2 4">Hh34</strain>
    </source>
</reference>
<dbReference type="Proteomes" id="UP000297963">
    <property type="component" value="Unassembled WGS sequence"/>
</dbReference>
<gene>
    <name evidence="2" type="ORF">E3O11_13465</name>
    <name evidence="1" type="ORF">SAMN05216274_103220</name>
</gene>